<reference evidence="9" key="1">
    <citation type="submission" date="2020-07" db="EMBL/GenBank/DDBJ databases">
        <title>novel species isolated from the respiratory tract of Marmot.</title>
        <authorList>
            <person name="Zhang G."/>
        </authorList>
    </citation>
    <scope>NUCLEOTIDE SEQUENCE [LARGE SCALE GENOMIC DNA]</scope>
    <source>
        <strain evidence="9">686</strain>
    </source>
</reference>
<comment type="function">
    <text evidence="5">Methylates the class 1 translation termination release factors RF1/PrfA and RF2/PrfB on the glutamine residue of the universally conserved GGQ motif.</text>
</comment>
<dbReference type="PANTHER" id="PTHR18895">
    <property type="entry name" value="HEMK METHYLTRANSFERASE"/>
    <property type="match status" value="1"/>
</dbReference>
<dbReference type="AlphaFoldDB" id="A0A7D7LTT0"/>
<evidence type="ECO:0000259" key="7">
    <source>
        <dbReference type="Pfam" id="PF17827"/>
    </source>
</evidence>
<dbReference type="GO" id="GO:0032259">
    <property type="term" value="P:methylation"/>
    <property type="evidence" value="ECO:0007669"/>
    <property type="project" value="UniProtKB-KW"/>
</dbReference>
<comment type="caution">
    <text evidence="5">Lacks conserved residue(s) required for the propagation of feature annotation.</text>
</comment>
<dbReference type="NCBIfam" id="TIGR00536">
    <property type="entry name" value="hemK_fam"/>
    <property type="match status" value="1"/>
</dbReference>
<dbReference type="GO" id="GO:0102559">
    <property type="term" value="F:peptide chain release factor N(5)-glutamine methyltransferase activity"/>
    <property type="evidence" value="ECO:0007669"/>
    <property type="project" value="UniProtKB-EC"/>
</dbReference>
<keyword evidence="2 5" id="KW-0808">Transferase</keyword>
<comment type="similarity">
    <text evidence="5">Belongs to the protein N5-glutamine methyltransferase family. PrmC subfamily.</text>
</comment>
<dbReference type="EC" id="2.1.1.297" evidence="5"/>
<dbReference type="InterPro" id="IPR007848">
    <property type="entry name" value="Small_mtfrase_dom"/>
</dbReference>
<feature type="domain" description="Methyltransferase small" evidence="6">
    <location>
        <begin position="129"/>
        <end position="210"/>
    </location>
</feature>
<dbReference type="Gene3D" id="3.40.50.150">
    <property type="entry name" value="Vaccinia Virus protein VP39"/>
    <property type="match status" value="1"/>
</dbReference>
<dbReference type="Gene3D" id="1.10.8.10">
    <property type="entry name" value="DNA helicase RuvA subunit, C-terminal domain"/>
    <property type="match status" value="1"/>
</dbReference>
<feature type="binding site" evidence="5">
    <location>
        <begin position="207"/>
        <end position="210"/>
    </location>
    <ligand>
        <name>substrate</name>
    </ligand>
</feature>
<evidence type="ECO:0000313" key="8">
    <source>
        <dbReference type="EMBL" id="QMT03263.1"/>
    </source>
</evidence>
<keyword evidence="3 5" id="KW-0949">S-adenosyl-L-methionine</keyword>
<dbReference type="SUPFAM" id="SSF53335">
    <property type="entry name" value="S-adenosyl-L-methionine-dependent methyltransferases"/>
    <property type="match status" value="1"/>
</dbReference>
<dbReference type="EMBL" id="CP059491">
    <property type="protein sequence ID" value="QMT03263.1"/>
    <property type="molecule type" value="Genomic_DNA"/>
</dbReference>
<dbReference type="InterPro" id="IPR040758">
    <property type="entry name" value="PrmC_N"/>
</dbReference>
<dbReference type="InterPro" id="IPR004556">
    <property type="entry name" value="HemK-like"/>
</dbReference>
<evidence type="ECO:0000256" key="5">
    <source>
        <dbReference type="HAMAP-Rule" id="MF_02126"/>
    </source>
</evidence>
<proteinExistence type="inferred from homology"/>
<evidence type="ECO:0000256" key="2">
    <source>
        <dbReference type="ARBA" id="ARBA00022679"/>
    </source>
</evidence>
<organism evidence="8 9">
    <name type="scientific">Gordonia jinghuaiqii</name>
    <dbReference type="NCBI Taxonomy" id="2758710"/>
    <lineage>
        <taxon>Bacteria</taxon>
        <taxon>Bacillati</taxon>
        <taxon>Actinomycetota</taxon>
        <taxon>Actinomycetes</taxon>
        <taxon>Mycobacteriales</taxon>
        <taxon>Gordoniaceae</taxon>
        <taxon>Gordonia</taxon>
    </lineage>
</organism>
<feature type="binding site" evidence="5">
    <location>
        <position position="156"/>
    </location>
    <ligand>
        <name>S-adenosyl-L-methionine</name>
        <dbReference type="ChEBI" id="CHEBI:59789"/>
    </ligand>
</feature>
<dbReference type="InterPro" id="IPR029063">
    <property type="entry name" value="SAM-dependent_MTases_sf"/>
</dbReference>
<keyword evidence="9" id="KW-1185">Reference proteome</keyword>
<dbReference type="Proteomes" id="UP000515663">
    <property type="component" value="Chromosome"/>
</dbReference>
<protein>
    <recommendedName>
        <fullName evidence="5">Release factor glutamine methyltransferase</fullName>
        <shortName evidence="5">RF MTase</shortName>
        <ecNumber evidence="5">2.1.1.297</ecNumber>
    </recommendedName>
    <alternativeName>
        <fullName evidence="5">N5-glutamine methyltransferase PrmC</fullName>
    </alternativeName>
    <alternativeName>
        <fullName evidence="5">Protein-(glutamine-N5) MTase PrmC</fullName>
    </alternativeName>
    <alternativeName>
        <fullName evidence="5">Protein-glutamine N-methyltransferase PrmC</fullName>
    </alternativeName>
</protein>
<dbReference type="InterPro" id="IPR002052">
    <property type="entry name" value="DNA_methylase_N6_adenine_CS"/>
</dbReference>
<gene>
    <name evidence="5" type="primary">prmC</name>
    <name evidence="8" type="ORF">H1R19_09250</name>
</gene>
<evidence type="ECO:0000313" key="9">
    <source>
        <dbReference type="Proteomes" id="UP000515663"/>
    </source>
</evidence>
<dbReference type="InterPro" id="IPR019874">
    <property type="entry name" value="RF_methyltr_PrmC"/>
</dbReference>
<feature type="binding site" evidence="5">
    <location>
        <position position="207"/>
    </location>
    <ligand>
        <name>S-adenosyl-L-methionine</name>
        <dbReference type="ChEBI" id="CHEBI:59789"/>
    </ligand>
</feature>
<accession>A0A7D7LTT0</accession>
<keyword evidence="1 5" id="KW-0489">Methyltransferase</keyword>
<sequence length="301" mass="31337">MSAPTGVVDELRSATAQLAQAGIDSARGDAEWLMAHVLDTDPGRLVVIDEIDDSHRRAFRAAVSRRAQRIPLQHIVGTAAFGPIELAVGPGVFIPRPETEYLLEWVVTTAVPRARALAQADTSPGPLLIADLCSGSGALAISIATMIPDARVIAVEADEDALLWLRRNVADAPPAVGARVEVVAADATDAARIAEVVPGGVSVVVSNPPYVPLDAGIGPEVAHDPARAVFGGADGMSVIVPMTPVIATMLVPGGFVGIEHDDTTSEAVVECLLAHGGFDEVTPRNDLTGRPRFVTARRTAP</sequence>
<dbReference type="KEGG" id="gji:H1R19_09250"/>
<evidence type="ECO:0000256" key="3">
    <source>
        <dbReference type="ARBA" id="ARBA00022691"/>
    </source>
</evidence>
<name>A0A7D7LTT0_9ACTN</name>
<dbReference type="PROSITE" id="PS00092">
    <property type="entry name" value="N6_MTASE"/>
    <property type="match status" value="1"/>
</dbReference>
<evidence type="ECO:0000256" key="1">
    <source>
        <dbReference type="ARBA" id="ARBA00022603"/>
    </source>
</evidence>
<dbReference type="PANTHER" id="PTHR18895:SF74">
    <property type="entry name" value="MTRF1L RELEASE FACTOR GLUTAMINE METHYLTRANSFERASE"/>
    <property type="match status" value="1"/>
</dbReference>
<dbReference type="RefSeq" id="WP_219851268.1">
    <property type="nucleotide sequence ID" value="NZ_CP059491.1"/>
</dbReference>
<dbReference type="GO" id="GO:0003676">
    <property type="term" value="F:nucleic acid binding"/>
    <property type="evidence" value="ECO:0007669"/>
    <property type="project" value="InterPro"/>
</dbReference>
<feature type="domain" description="Release factor glutamine methyltransferase N-terminal" evidence="7">
    <location>
        <begin position="11"/>
        <end position="77"/>
    </location>
</feature>
<dbReference type="InterPro" id="IPR050320">
    <property type="entry name" value="N5-glutamine_MTase"/>
</dbReference>
<dbReference type="HAMAP" id="MF_02126">
    <property type="entry name" value="RF_methyltr_PrmC"/>
    <property type="match status" value="1"/>
</dbReference>
<dbReference type="Pfam" id="PF17827">
    <property type="entry name" value="PrmC_N"/>
    <property type="match status" value="1"/>
</dbReference>
<comment type="catalytic activity">
    <reaction evidence="4 5">
        <text>L-glutaminyl-[peptide chain release factor] + S-adenosyl-L-methionine = N(5)-methyl-L-glutaminyl-[peptide chain release factor] + S-adenosyl-L-homocysteine + H(+)</text>
        <dbReference type="Rhea" id="RHEA:42896"/>
        <dbReference type="Rhea" id="RHEA-COMP:10271"/>
        <dbReference type="Rhea" id="RHEA-COMP:10272"/>
        <dbReference type="ChEBI" id="CHEBI:15378"/>
        <dbReference type="ChEBI" id="CHEBI:30011"/>
        <dbReference type="ChEBI" id="CHEBI:57856"/>
        <dbReference type="ChEBI" id="CHEBI:59789"/>
        <dbReference type="ChEBI" id="CHEBI:61891"/>
        <dbReference type="EC" id="2.1.1.297"/>
    </reaction>
</comment>
<evidence type="ECO:0000259" key="6">
    <source>
        <dbReference type="Pfam" id="PF05175"/>
    </source>
</evidence>
<dbReference type="Pfam" id="PF05175">
    <property type="entry name" value="MTS"/>
    <property type="match status" value="1"/>
</dbReference>
<evidence type="ECO:0000256" key="4">
    <source>
        <dbReference type="ARBA" id="ARBA00048391"/>
    </source>
</evidence>